<gene>
    <name evidence="1" type="ORF">J4573_39415</name>
</gene>
<accession>A0A939T7K7</accession>
<protein>
    <submittedName>
        <fullName evidence="1">Uncharacterized protein</fullName>
    </submittedName>
</protein>
<dbReference type="InterPro" id="IPR038352">
    <property type="entry name" value="Imelysin_sf"/>
</dbReference>
<reference evidence="1" key="1">
    <citation type="submission" date="2021-03" db="EMBL/GenBank/DDBJ databases">
        <authorList>
            <person name="Kanchanasin P."/>
            <person name="Saeng-In P."/>
            <person name="Phongsopitanun W."/>
            <person name="Yuki M."/>
            <person name="Kudo T."/>
            <person name="Ohkuma M."/>
            <person name="Tanasupawat S."/>
        </authorList>
    </citation>
    <scope>NUCLEOTIDE SEQUENCE</scope>
    <source>
        <strain evidence="1">GKU 128</strain>
    </source>
</reference>
<sequence length="53" mass="5687">MIEPASLLNRYRTGRGAVDLISYDKVSAADRKELSDQVNALAEPLSRLAAAVA</sequence>
<dbReference type="AlphaFoldDB" id="A0A939T7K7"/>
<dbReference type="Proteomes" id="UP000669179">
    <property type="component" value="Unassembled WGS sequence"/>
</dbReference>
<organism evidence="1 2">
    <name type="scientific">Actinomadura barringtoniae</name>
    <dbReference type="NCBI Taxonomy" id="1427535"/>
    <lineage>
        <taxon>Bacteria</taxon>
        <taxon>Bacillati</taxon>
        <taxon>Actinomycetota</taxon>
        <taxon>Actinomycetes</taxon>
        <taxon>Streptosporangiales</taxon>
        <taxon>Thermomonosporaceae</taxon>
        <taxon>Actinomadura</taxon>
    </lineage>
</organism>
<evidence type="ECO:0000313" key="1">
    <source>
        <dbReference type="EMBL" id="MBO2453218.1"/>
    </source>
</evidence>
<dbReference type="EMBL" id="JAGEOJ010000019">
    <property type="protein sequence ID" value="MBO2453218.1"/>
    <property type="molecule type" value="Genomic_DNA"/>
</dbReference>
<proteinExistence type="predicted"/>
<keyword evidence="2" id="KW-1185">Reference proteome</keyword>
<name>A0A939T7K7_9ACTN</name>
<evidence type="ECO:0000313" key="2">
    <source>
        <dbReference type="Proteomes" id="UP000669179"/>
    </source>
</evidence>
<dbReference type="RefSeq" id="WP_208261235.1">
    <property type="nucleotide sequence ID" value="NZ_JAGEOJ010000019.1"/>
</dbReference>
<comment type="caution">
    <text evidence="1">The sequence shown here is derived from an EMBL/GenBank/DDBJ whole genome shotgun (WGS) entry which is preliminary data.</text>
</comment>
<dbReference type="Gene3D" id="1.20.1420.20">
    <property type="entry name" value="M75 peptidase, HXXE motif"/>
    <property type="match status" value="1"/>
</dbReference>